<sequence>MLPASLSLLHVQQTTHTELMLSVYTWNLKFLPSQIVVLERKINILAVWFLGQCTGHSWLLKNSAGKGCIVNVPLLKGGGGGRGCQLLQYSRWSVFAFPQSWCFAEYLRSSTAPPMFQHTRGFLEAQPDLTPSLHGWQVAPAMAGSNSGSRPVPGPCPCLGTPHGDGDTFGATPHGSAAASLHTNQERLVAFVNNILLLMREFGGGRVTSDIIVPVSDFLSSTLSDFWQRKTSSVVSAGAWTSSCCLLVAALNPQKGSYVIRNHFRAAWAALNLIELFSQVKQLQMRPPVRLAKSVTVFYGTLPLHILSLEDCGSVNYNTEKLIWFCSGTSAEFVWIPFLHKQKHYSARKSDTEAKMLTAGSGSSGSSGVGERCTSVTGDRNLYVFEMGSRDSWLIAPRVLFSRQMQQKAFWDTLRDESFAASQGMFQGPILHFTAKRAGSGSLEAQNPKKHASSLRAGE</sequence>
<name>R0L5E0_ANAPL</name>
<feature type="region of interest" description="Disordered" evidence="1">
    <location>
        <begin position="440"/>
        <end position="459"/>
    </location>
</feature>
<dbReference type="AlphaFoldDB" id="R0L5E0"/>
<dbReference type="EMBL" id="KB744292">
    <property type="protein sequence ID" value="EOA95467.1"/>
    <property type="molecule type" value="Genomic_DNA"/>
</dbReference>
<gene>
    <name evidence="2" type="ORF">Anapl_11133</name>
</gene>
<proteinExistence type="predicted"/>
<organism evidence="2 3">
    <name type="scientific">Anas platyrhynchos</name>
    <name type="common">Mallard</name>
    <name type="synonym">Anas boschas</name>
    <dbReference type="NCBI Taxonomy" id="8839"/>
    <lineage>
        <taxon>Eukaryota</taxon>
        <taxon>Metazoa</taxon>
        <taxon>Chordata</taxon>
        <taxon>Craniata</taxon>
        <taxon>Vertebrata</taxon>
        <taxon>Euteleostomi</taxon>
        <taxon>Archelosauria</taxon>
        <taxon>Archosauria</taxon>
        <taxon>Dinosauria</taxon>
        <taxon>Saurischia</taxon>
        <taxon>Theropoda</taxon>
        <taxon>Coelurosauria</taxon>
        <taxon>Aves</taxon>
        <taxon>Neognathae</taxon>
        <taxon>Galloanserae</taxon>
        <taxon>Anseriformes</taxon>
        <taxon>Anatidae</taxon>
        <taxon>Anatinae</taxon>
        <taxon>Anas</taxon>
    </lineage>
</organism>
<reference evidence="3" key="1">
    <citation type="journal article" date="2013" name="Nat. Genet.">
        <title>The duck genome and transcriptome provide insight into an avian influenza virus reservoir species.</title>
        <authorList>
            <person name="Huang Y."/>
            <person name="Li Y."/>
            <person name="Burt D.W."/>
            <person name="Chen H."/>
            <person name="Zhang Y."/>
            <person name="Qian W."/>
            <person name="Kim H."/>
            <person name="Gan S."/>
            <person name="Zhao Y."/>
            <person name="Li J."/>
            <person name="Yi K."/>
            <person name="Feng H."/>
            <person name="Zhu P."/>
            <person name="Li B."/>
            <person name="Liu Q."/>
            <person name="Fairley S."/>
            <person name="Magor K.E."/>
            <person name="Du Z."/>
            <person name="Hu X."/>
            <person name="Goodman L."/>
            <person name="Tafer H."/>
            <person name="Vignal A."/>
            <person name="Lee T."/>
            <person name="Kim K.W."/>
            <person name="Sheng Z."/>
            <person name="An Y."/>
            <person name="Searle S."/>
            <person name="Herrero J."/>
            <person name="Groenen M.A."/>
            <person name="Crooijmans R.P."/>
            <person name="Faraut T."/>
            <person name="Cai Q."/>
            <person name="Webster R.G."/>
            <person name="Aldridge J.R."/>
            <person name="Warren W.C."/>
            <person name="Bartschat S."/>
            <person name="Kehr S."/>
            <person name="Marz M."/>
            <person name="Stadler P.F."/>
            <person name="Smith J."/>
            <person name="Kraus R.H."/>
            <person name="Zhao Y."/>
            <person name="Ren L."/>
            <person name="Fei J."/>
            <person name="Morisson M."/>
            <person name="Kaiser P."/>
            <person name="Griffin D.K."/>
            <person name="Rao M."/>
            <person name="Pitel F."/>
            <person name="Wang J."/>
            <person name="Li N."/>
        </authorList>
    </citation>
    <scope>NUCLEOTIDE SEQUENCE [LARGE SCALE GENOMIC DNA]</scope>
</reference>
<evidence type="ECO:0000313" key="2">
    <source>
        <dbReference type="EMBL" id="EOA95467.1"/>
    </source>
</evidence>
<dbReference type="Proteomes" id="UP000296049">
    <property type="component" value="Unassembled WGS sequence"/>
</dbReference>
<evidence type="ECO:0000256" key="1">
    <source>
        <dbReference type="SAM" id="MobiDB-lite"/>
    </source>
</evidence>
<evidence type="ECO:0000313" key="3">
    <source>
        <dbReference type="Proteomes" id="UP000296049"/>
    </source>
</evidence>
<protein>
    <submittedName>
        <fullName evidence="2">Uncharacterized protein</fullName>
    </submittedName>
</protein>
<accession>R0L5E0</accession>
<keyword evidence="3" id="KW-1185">Reference proteome</keyword>